<keyword evidence="4" id="KW-1185">Reference proteome</keyword>
<dbReference type="NCBIfam" id="TIGR04183">
    <property type="entry name" value="Por_Secre_tail"/>
    <property type="match status" value="1"/>
</dbReference>
<evidence type="ECO:0000313" key="4">
    <source>
        <dbReference type="Proteomes" id="UP001139461"/>
    </source>
</evidence>
<dbReference type="Proteomes" id="UP001139461">
    <property type="component" value="Unassembled WGS sequence"/>
</dbReference>
<name>A0A9X1QRJ2_9FLAO</name>
<dbReference type="EMBL" id="JAIRBA010000002">
    <property type="protein sequence ID" value="MCG2417653.1"/>
    <property type="molecule type" value="Genomic_DNA"/>
</dbReference>
<accession>A0A9X1QRJ2</accession>
<evidence type="ECO:0000256" key="1">
    <source>
        <dbReference type="ARBA" id="ARBA00022729"/>
    </source>
</evidence>
<dbReference type="RefSeq" id="WP_237601473.1">
    <property type="nucleotide sequence ID" value="NZ_JAIRBA010000002.1"/>
</dbReference>
<proteinExistence type="predicted"/>
<comment type="caution">
    <text evidence="3">The sequence shown here is derived from an EMBL/GenBank/DDBJ whole genome shotgun (WGS) entry which is preliminary data.</text>
</comment>
<dbReference type="InterPro" id="IPR026444">
    <property type="entry name" value="Secre_tail"/>
</dbReference>
<evidence type="ECO:0000313" key="3">
    <source>
        <dbReference type="EMBL" id="MCG2417653.1"/>
    </source>
</evidence>
<organism evidence="3 4">
    <name type="scientific">Aequorivita vitellina</name>
    <dbReference type="NCBI Taxonomy" id="2874475"/>
    <lineage>
        <taxon>Bacteria</taxon>
        <taxon>Pseudomonadati</taxon>
        <taxon>Bacteroidota</taxon>
        <taxon>Flavobacteriia</taxon>
        <taxon>Flavobacteriales</taxon>
        <taxon>Flavobacteriaceae</taxon>
        <taxon>Aequorivita</taxon>
    </lineage>
</organism>
<sequence length="236" mass="26969">MKKFTILLVTILFGLQGFGQDPDPELFKTWQLYSIIPDFGHPAIISEIDPPINPYLRVNYDLSFEGFGACNSFSGNFILMGNSEYLRPINYTQTTETCEHQIWNDFEFYYFDFFSSEDDYWYHIFIDSSDGLQHMHYTNNPFGLVLNFIAGEPLSTVENNAEKFQIYPNPASDQLFIKSSKDNIASAVIYSIAGKRILENGPISGALDISSLEKGMYFLEVTTSEGKRSIEKFVKI</sequence>
<evidence type="ECO:0000259" key="2">
    <source>
        <dbReference type="Pfam" id="PF18962"/>
    </source>
</evidence>
<reference evidence="3" key="1">
    <citation type="submission" date="2021-09" db="EMBL/GenBank/DDBJ databases">
        <title>Genome of Aequorivita sp. strain F47161.</title>
        <authorList>
            <person name="Wang Y."/>
        </authorList>
    </citation>
    <scope>NUCLEOTIDE SEQUENCE</scope>
    <source>
        <strain evidence="3">F47161</strain>
    </source>
</reference>
<dbReference type="AlphaFoldDB" id="A0A9X1QRJ2"/>
<gene>
    <name evidence="3" type="ORF">K8089_01365</name>
</gene>
<keyword evidence="1" id="KW-0732">Signal</keyword>
<dbReference type="Pfam" id="PF18962">
    <property type="entry name" value="Por_Secre_tail"/>
    <property type="match status" value="1"/>
</dbReference>
<feature type="domain" description="Secretion system C-terminal sorting" evidence="2">
    <location>
        <begin position="166"/>
        <end position="234"/>
    </location>
</feature>
<protein>
    <submittedName>
        <fullName evidence="3">T9SS type A sorting domain-containing protein</fullName>
    </submittedName>
</protein>